<feature type="transmembrane region" description="Helical" evidence="4">
    <location>
        <begin position="12"/>
        <end position="33"/>
    </location>
</feature>
<dbReference type="SUPFAM" id="SSF58104">
    <property type="entry name" value="Methyl-accepting chemotaxis protein (MCP) signaling domain"/>
    <property type="match status" value="1"/>
</dbReference>
<evidence type="ECO:0000313" key="7">
    <source>
        <dbReference type="Proteomes" id="UP001221208"/>
    </source>
</evidence>
<keyword evidence="1 3" id="KW-0807">Transducer</keyword>
<evidence type="ECO:0000313" key="6">
    <source>
        <dbReference type="EMBL" id="MDC8758555.1"/>
    </source>
</evidence>
<dbReference type="InterPro" id="IPR024478">
    <property type="entry name" value="HlyB_4HB_MCP"/>
</dbReference>
<keyword evidence="4" id="KW-1133">Transmembrane helix</keyword>
<dbReference type="EMBL" id="JAQQXR010000004">
    <property type="protein sequence ID" value="MDC8758555.1"/>
    <property type="molecule type" value="Genomic_DNA"/>
</dbReference>
<proteinExistence type="inferred from homology"/>
<evidence type="ECO:0000259" key="5">
    <source>
        <dbReference type="PROSITE" id="PS50111"/>
    </source>
</evidence>
<keyword evidence="7" id="KW-1185">Reference proteome</keyword>
<dbReference type="Pfam" id="PF12729">
    <property type="entry name" value="4HB_MCP_1"/>
    <property type="match status" value="1"/>
</dbReference>
<dbReference type="PANTHER" id="PTHR32089">
    <property type="entry name" value="METHYL-ACCEPTING CHEMOTAXIS PROTEIN MCPB"/>
    <property type="match status" value="1"/>
</dbReference>
<dbReference type="PRINTS" id="PR00260">
    <property type="entry name" value="CHEMTRNSDUCR"/>
</dbReference>
<comment type="similarity">
    <text evidence="2">Belongs to the methyl-accepting chemotaxis (MCP) protein family.</text>
</comment>
<dbReference type="Gene3D" id="1.10.287.950">
    <property type="entry name" value="Methyl-accepting chemotaxis protein"/>
    <property type="match status" value="1"/>
</dbReference>
<dbReference type="SMART" id="SM00283">
    <property type="entry name" value="MA"/>
    <property type="match status" value="1"/>
</dbReference>
<keyword evidence="4" id="KW-0472">Membrane</keyword>
<keyword evidence="4" id="KW-0812">Transmembrane</keyword>
<organism evidence="6 7">
    <name type="scientific">Janthinobacterium fluminis</name>
    <dbReference type="NCBI Taxonomy" id="2987524"/>
    <lineage>
        <taxon>Bacteria</taxon>
        <taxon>Pseudomonadati</taxon>
        <taxon>Pseudomonadota</taxon>
        <taxon>Betaproteobacteria</taxon>
        <taxon>Burkholderiales</taxon>
        <taxon>Oxalobacteraceae</taxon>
        <taxon>Janthinobacterium</taxon>
    </lineage>
</organism>
<dbReference type="Pfam" id="PF00015">
    <property type="entry name" value="MCPsignal"/>
    <property type="match status" value="1"/>
</dbReference>
<protein>
    <submittedName>
        <fullName evidence="6">Methyl-accepting chemotaxis protein</fullName>
    </submittedName>
</protein>
<reference evidence="6 7" key="1">
    <citation type="submission" date="2022-10" db="EMBL/GenBank/DDBJ databases">
        <title>Janthinobacterium sp. hw3 Genome sequencing.</title>
        <authorList>
            <person name="Park S."/>
        </authorList>
    </citation>
    <scope>NUCLEOTIDE SEQUENCE [LARGE SCALE GENOMIC DNA]</scope>
    <source>
        <strain evidence="7">hw3</strain>
    </source>
</reference>
<evidence type="ECO:0000256" key="4">
    <source>
        <dbReference type="SAM" id="Phobius"/>
    </source>
</evidence>
<dbReference type="InterPro" id="IPR004090">
    <property type="entry name" value="Chemotax_Me-accpt_rcpt"/>
</dbReference>
<dbReference type="Proteomes" id="UP001221208">
    <property type="component" value="Unassembled WGS sequence"/>
</dbReference>
<feature type="transmembrane region" description="Helical" evidence="4">
    <location>
        <begin position="184"/>
        <end position="207"/>
    </location>
</feature>
<comment type="caution">
    <text evidence="6">The sequence shown here is derived from an EMBL/GenBank/DDBJ whole genome shotgun (WGS) entry which is preliminary data.</text>
</comment>
<name>A0ABT5K0S4_9BURK</name>
<dbReference type="InterPro" id="IPR004089">
    <property type="entry name" value="MCPsignal_dom"/>
</dbReference>
<dbReference type="PANTHER" id="PTHR32089:SF112">
    <property type="entry name" value="LYSOZYME-LIKE PROTEIN-RELATED"/>
    <property type="match status" value="1"/>
</dbReference>
<feature type="domain" description="Methyl-accepting transducer" evidence="5">
    <location>
        <begin position="217"/>
        <end position="453"/>
    </location>
</feature>
<evidence type="ECO:0000256" key="3">
    <source>
        <dbReference type="PROSITE-ProRule" id="PRU00284"/>
    </source>
</evidence>
<dbReference type="RefSeq" id="WP_273671239.1">
    <property type="nucleotide sequence ID" value="NZ_JAQQXR010000004.1"/>
</dbReference>
<sequence>MTRTWTFSQKLVAGYAVMVAFVLLISGVAVYALRSAVSSQERVINVNAQLLLDTERVHTSSERIVATVRGYVIAPDPDLTAQLRVARAEFTQTMARLRATVYTGEGRRLLEAIDADHVEYMRNADEIMALAAARAKPELIARAFDQKMLPLRDSLDKNMRAFIAREERLLAEARQQAGATSDNAILAMSLLAAVMVGFALLVAVLMARALNRQIGAAVGHVQSSSAELQAAASQQASGAKEQASAMTEITTTISELVATSRQIADSAQRVAQIAEQTAGAAGTGGGTVDKGQEAIAAIRRQIDLVVSHMLELGRKSQEIGAVLDIVAELAEQTNILAINATIEASGAGEAGKRFAVVAEEIRKLADRVAASTKGIRTQIDDVRGAVNTTVMATEGGAKAVDAGARQFAEVALAFKQIAGLVATTTEAAREIELSTKQQASAAEQVRVAVTDVAQATQETETSSSQTLLTASQLAGLSLDLRRLIQPQAA</sequence>
<accession>A0ABT5K0S4</accession>
<evidence type="ECO:0000256" key="2">
    <source>
        <dbReference type="ARBA" id="ARBA00029447"/>
    </source>
</evidence>
<evidence type="ECO:0000256" key="1">
    <source>
        <dbReference type="ARBA" id="ARBA00023224"/>
    </source>
</evidence>
<gene>
    <name evidence="6" type="ORF">OIK44_13315</name>
</gene>
<dbReference type="PROSITE" id="PS50111">
    <property type="entry name" value="CHEMOTAXIS_TRANSDUC_2"/>
    <property type="match status" value="1"/>
</dbReference>